<dbReference type="InterPro" id="IPR015917">
    <property type="entry name" value="Pept_C14A"/>
</dbReference>
<proteinExistence type="inferred from homology"/>
<dbReference type="SUPFAM" id="SSF52129">
    <property type="entry name" value="Caspase-like"/>
    <property type="match status" value="1"/>
</dbReference>
<dbReference type="SUPFAM" id="SSF48619">
    <property type="entry name" value="Phospholipase A2, PLA2"/>
    <property type="match status" value="1"/>
</dbReference>
<keyword evidence="9" id="KW-0964">Secreted</keyword>
<evidence type="ECO:0000256" key="23">
    <source>
        <dbReference type="ARBA" id="ARBA00023157"/>
    </source>
</evidence>
<keyword evidence="38" id="KW-1185">Reference proteome</keyword>
<evidence type="ECO:0000259" key="36">
    <source>
        <dbReference type="PROSITE" id="PS50287"/>
    </source>
</evidence>
<keyword evidence="17 31" id="KW-0720">Serine protease</keyword>
<keyword evidence="16" id="KW-0788">Thiol protease</keyword>
<comment type="caution">
    <text evidence="29">Lacks conserved residue(s) required for the propagation of feature annotation.</text>
</comment>
<dbReference type="EMBL" id="JAOTOJ010000007">
    <property type="protein sequence ID" value="KAK9398785.1"/>
    <property type="molecule type" value="Genomic_DNA"/>
</dbReference>
<comment type="subunit">
    <text evidence="7">Monomer.</text>
</comment>
<dbReference type="PROSITE" id="PS50068">
    <property type="entry name" value="LDLRA_2"/>
    <property type="match status" value="2"/>
</dbReference>
<evidence type="ECO:0000256" key="9">
    <source>
        <dbReference type="ARBA" id="ARBA00022525"/>
    </source>
</evidence>
<evidence type="ECO:0000313" key="37">
    <source>
        <dbReference type="EMBL" id="KAK9398785.1"/>
    </source>
</evidence>
<dbReference type="InterPro" id="IPR016129">
    <property type="entry name" value="Caspase_his_AS"/>
</dbReference>
<dbReference type="PROSITE" id="PS00118">
    <property type="entry name" value="PA2_HIS"/>
    <property type="match status" value="1"/>
</dbReference>
<evidence type="ECO:0000259" key="34">
    <source>
        <dbReference type="PROSITE" id="PS50208"/>
    </source>
</evidence>
<dbReference type="FunFam" id="4.10.400.10:FF:000065">
    <property type="entry name" value="Transmembrane protease serine 7"/>
    <property type="match status" value="1"/>
</dbReference>
<comment type="similarity">
    <text evidence="4">Belongs to the phospholipase A2 family.</text>
</comment>
<dbReference type="SUPFAM" id="SSF50494">
    <property type="entry name" value="Trypsin-like serine proteases"/>
    <property type="match status" value="1"/>
</dbReference>
<dbReference type="InterPro" id="IPR010711">
    <property type="entry name" value="PLA2G12"/>
</dbReference>
<comment type="caution">
    <text evidence="37">The sequence shown here is derived from an EMBL/GenBank/DDBJ whole genome shotgun (WGS) entry which is preliminary data.</text>
</comment>
<keyword evidence="23 29" id="KW-1015">Disulfide bond</keyword>
<feature type="domain" description="Peptidase S1" evidence="35">
    <location>
        <begin position="333"/>
        <end position="535"/>
    </location>
</feature>
<evidence type="ECO:0000259" key="35">
    <source>
        <dbReference type="PROSITE" id="PS50240"/>
    </source>
</evidence>
<dbReference type="SUPFAM" id="SSF57424">
    <property type="entry name" value="LDL receptor-like module"/>
    <property type="match status" value="2"/>
</dbReference>
<comment type="similarity">
    <text evidence="5">Belongs to the peptidase S1 family. Snake venom subfamily.</text>
</comment>
<dbReference type="InterPro" id="IPR002138">
    <property type="entry name" value="Pept_C14_p10"/>
</dbReference>
<dbReference type="Pfam" id="PF00656">
    <property type="entry name" value="Peptidase_C14"/>
    <property type="match status" value="1"/>
</dbReference>
<dbReference type="GO" id="GO:0006508">
    <property type="term" value="P:proteolysis"/>
    <property type="evidence" value="ECO:0007669"/>
    <property type="project" value="UniProtKB-KW"/>
</dbReference>
<evidence type="ECO:0000256" key="14">
    <source>
        <dbReference type="ARBA" id="ARBA00022737"/>
    </source>
</evidence>
<keyword evidence="19" id="KW-0391">Immunity</keyword>
<dbReference type="FunFam" id="2.40.10.10:FF:000068">
    <property type="entry name" value="transmembrane protease serine 2"/>
    <property type="match status" value="1"/>
</dbReference>
<keyword evidence="12" id="KW-0479">Metal-binding</keyword>
<feature type="domain" description="SRCR" evidence="36">
    <location>
        <begin position="111"/>
        <end position="209"/>
    </location>
</feature>
<keyword evidence="22" id="KW-0865">Zymogen</keyword>
<evidence type="ECO:0000256" key="19">
    <source>
        <dbReference type="ARBA" id="ARBA00022859"/>
    </source>
</evidence>
<dbReference type="PROSITE" id="PS01121">
    <property type="entry name" value="CASPASE_HIS"/>
    <property type="match status" value="1"/>
</dbReference>
<dbReference type="PROSITE" id="PS50287">
    <property type="entry name" value="SRCR_2"/>
    <property type="match status" value="1"/>
</dbReference>
<dbReference type="PROSITE" id="PS50207">
    <property type="entry name" value="CASPASE_P10"/>
    <property type="match status" value="1"/>
</dbReference>
<evidence type="ECO:0000256" key="25">
    <source>
        <dbReference type="ARBA" id="ARBA00055247"/>
    </source>
</evidence>
<evidence type="ECO:0000259" key="33">
    <source>
        <dbReference type="PROSITE" id="PS50207"/>
    </source>
</evidence>
<evidence type="ECO:0000256" key="8">
    <source>
        <dbReference type="ARBA" id="ARBA00022490"/>
    </source>
</evidence>
<dbReference type="SMART" id="SM00057">
    <property type="entry name" value="FIMAC"/>
    <property type="match status" value="1"/>
</dbReference>
<dbReference type="InterPro" id="IPR036444">
    <property type="entry name" value="PLipase_A2_dom_sf"/>
</dbReference>
<feature type="domain" description="Caspase family p20" evidence="34">
    <location>
        <begin position="882"/>
        <end position="1006"/>
    </location>
</feature>
<dbReference type="Gene3D" id="3.10.250.10">
    <property type="entry name" value="SRCR-like domain"/>
    <property type="match status" value="1"/>
</dbReference>
<dbReference type="InterPro" id="IPR043504">
    <property type="entry name" value="Peptidase_S1_PA_chymotrypsin"/>
</dbReference>
<dbReference type="FunFam" id="1.20.90.10:FF:000004">
    <property type="entry name" value="Group XIIA secretory phospholipase A2"/>
    <property type="match status" value="1"/>
</dbReference>
<keyword evidence="10 31" id="KW-0645">Protease</keyword>
<dbReference type="InterPro" id="IPR002172">
    <property type="entry name" value="LDrepeatLR_classA_rpt"/>
</dbReference>
<feature type="disulfide bond" evidence="29">
    <location>
        <begin position="181"/>
        <end position="191"/>
    </location>
</feature>
<dbReference type="InterPro" id="IPR023415">
    <property type="entry name" value="LDLR_class-A_CS"/>
</dbReference>
<evidence type="ECO:0000256" key="32">
    <source>
        <dbReference type="SAM" id="SignalP"/>
    </source>
</evidence>
<evidence type="ECO:0000256" key="1">
    <source>
        <dbReference type="ARBA" id="ARBA00001913"/>
    </source>
</evidence>
<feature type="disulfide bond" evidence="28">
    <location>
        <begin position="215"/>
        <end position="227"/>
    </location>
</feature>
<dbReference type="SUPFAM" id="SSF56487">
    <property type="entry name" value="SRCR-like"/>
    <property type="match status" value="1"/>
</dbReference>
<keyword evidence="11" id="KW-0053">Apoptosis</keyword>
<evidence type="ECO:0000256" key="24">
    <source>
        <dbReference type="ARBA" id="ARBA00023180"/>
    </source>
</evidence>
<keyword evidence="8" id="KW-0963">Cytoplasm</keyword>
<dbReference type="GO" id="GO:0002376">
    <property type="term" value="P:immune system process"/>
    <property type="evidence" value="ECO:0007669"/>
    <property type="project" value="UniProtKB-KW"/>
</dbReference>
<dbReference type="GO" id="GO:0005509">
    <property type="term" value="F:calcium ion binding"/>
    <property type="evidence" value="ECO:0007669"/>
    <property type="project" value="InterPro"/>
</dbReference>
<evidence type="ECO:0000256" key="27">
    <source>
        <dbReference type="ARBA" id="ARBA00080187"/>
    </source>
</evidence>
<protein>
    <recommendedName>
        <fullName evidence="26">Group XIIA secretory phospholipase A2</fullName>
    </recommendedName>
    <alternativeName>
        <fullName evidence="27">Phosphatidylcholine 2-acylhydrolase 12A</fullName>
    </alternativeName>
</protein>
<dbReference type="Pfam" id="PF21286">
    <property type="entry name" value="CFAI_FIMAC_N"/>
    <property type="match status" value="1"/>
</dbReference>
<dbReference type="GO" id="GO:0004197">
    <property type="term" value="F:cysteine-type endopeptidase activity"/>
    <property type="evidence" value="ECO:0007669"/>
    <property type="project" value="InterPro"/>
</dbReference>
<dbReference type="PROSITE" id="PS01122">
    <property type="entry name" value="CASPASE_CYS"/>
    <property type="match status" value="1"/>
</dbReference>
<dbReference type="CDD" id="cd00190">
    <property type="entry name" value="Tryp_SPc"/>
    <property type="match status" value="1"/>
</dbReference>
<evidence type="ECO:0000256" key="28">
    <source>
        <dbReference type="PROSITE-ProRule" id="PRU00124"/>
    </source>
</evidence>
<dbReference type="Gene3D" id="3.40.50.1460">
    <property type="match status" value="1"/>
</dbReference>
<dbReference type="Pfam" id="PF00057">
    <property type="entry name" value="Ldl_recept_a"/>
    <property type="match status" value="2"/>
</dbReference>
<dbReference type="InterPro" id="IPR001254">
    <property type="entry name" value="Trypsin_dom"/>
</dbReference>
<dbReference type="GO" id="GO:0005576">
    <property type="term" value="C:extracellular region"/>
    <property type="evidence" value="ECO:0007669"/>
    <property type="project" value="UniProtKB-SubCell"/>
</dbReference>
<dbReference type="Gene3D" id="3.30.60.30">
    <property type="match status" value="1"/>
</dbReference>
<evidence type="ECO:0000256" key="11">
    <source>
        <dbReference type="ARBA" id="ARBA00022703"/>
    </source>
</evidence>
<dbReference type="InterPro" id="IPR003884">
    <property type="entry name" value="FacI_MAC"/>
</dbReference>
<dbReference type="Proteomes" id="UP001474421">
    <property type="component" value="Unassembled WGS sequence"/>
</dbReference>
<sequence>MKQGSVLLFILYLSHHVFAQGQNSYLIEECLENNYTEQSCEKVFCQPWQTCIEGTCHCKIPYQCPRNGTSVCSTVRRSFQTYCQLKSYECRQRSSKFLSRGLCNREAHFNVLFSHKNASSEGIIQIELSNSEKSFLCEKGLTIHEANVICRHLGFAEGADGKESVEPDEDQNSHECLKATCRGTEMSLAECGLKKIRLITGKLAKVICHTEQRDCSPREFRCVNGKCISSAKTCDGLNDCGDLSDELCCKACKRKHFHCNSDVCIPSSSVCNNELDCLTGEDELNCNKTGRSKKGDSNQVIESMDEERKRTKTLLPVISCGITNHTVTRQKRIIGGFTAKPHDFPWQVAIRGEGQTMNCGGVYIGGCWILTAAHCVRRSRLHVYKIWTGLVDSIKFNTRVETFSLKDMIIHEHYNSKTYQNDIALLEMKTKNEGTPCSPPDTVPVCIPWSQYMFGDGHRCKVSGWGLDEESTRQYILKWGYVTLMGNCSEIYKNRYFKGMECAGTDDGSVDACKGDSGGPLVCFDRNNVGYLWGVGLALGDLAVLRKQAAVPRVTEPTAFMRGSSRTPARGRSEMPVRRAVLLPLLVTGALFAILLEPSRCQEPETPDWRMTLKTIRNGVHKIDTYLNAALDLLGGEDGLCQYKCSDGYKPLSRYGYKPSPPNGCGSPLFGVHFDIGIPSMTKCCNQHDRCYDTCGSKKHDCDEQFQYCLSKICRDVQKTLGIPESVQACESTVQLVFDALIHLGCKPYLDSQRAACIQALSPPSLDKSKLRQLRRGGAPFGGEEKRAGGGGCLSSFEATGGRGRTVVATLPGRAREIRSPTMANAKKQKNDTNSSEEIHVDSKNILQSKDEQQNLTETDAFGERISQLFDPSVEYKMKHKRRGLALIFNHERFFWHLALPDRRGTCADRDNLNRSLTELGFEVQCFNDLRAEEVLHNIHDVSTDKHEDADCFMCVFLSHGEDNHVYAYDAKIQLQVLTNMFRGDKCPSLIGKPKIFIIQACRGDKHDEPVLARDTVDSVTDRSLDNETTFDAAAVYTLPAGADFLMCYSVAEGFYSHRETVNGSWYIQDLCEMIRKHGGSLEFTELLMLVNRKVSHRRVDVCKDIQAIGDG</sequence>
<evidence type="ECO:0000256" key="18">
    <source>
        <dbReference type="ARBA" id="ARBA00022837"/>
    </source>
</evidence>
<dbReference type="InterPro" id="IPR001309">
    <property type="entry name" value="Pept_C14_p20"/>
</dbReference>
<dbReference type="Gene3D" id="4.10.400.10">
    <property type="entry name" value="Low-density Lipoprotein Receptor"/>
    <property type="match status" value="2"/>
</dbReference>
<dbReference type="PANTHER" id="PTHR12824:SF7">
    <property type="entry name" value="GROUP XIIA SECRETORY PHOSPHOLIPASE A2"/>
    <property type="match status" value="1"/>
</dbReference>
<comment type="subcellular location">
    <subcellularLocation>
        <location evidence="2">Cytoplasm</location>
    </subcellularLocation>
    <subcellularLocation>
        <location evidence="3">Secreted</location>
    </subcellularLocation>
</comment>
<dbReference type="InterPro" id="IPR033113">
    <property type="entry name" value="PLA2_histidine"/>
</dbReference>
<dbReference type="Pfam" id="PF21287">
    <property type="entry name" value="Kazal_CFAI"/>
    <property type="match status" value="1"/>
</dbReference>
<evidence type="ECO:0000256" key="2">
    <source>
        <dbReference type="ARBA" id="ARBA00004496"/>
    </source>
</evidence>
<keyword evidence="21" id="KW-0443">Lipid metabolism</keyword>
<organism evidence="37 38">
    <name type="scientific">Crotalus adamanteus</name>
    <name type="common">Eastern diamondback rattlesnake</name>
    <dbReference type="NCBI Taxonomy" id="8729"/>
    <lineage>
        <taxon>Eukaryota</taxon>
        <taxon>Metazoa</taxon>
        <taxon>Chordata</taxon>
        <taxon>Craniata</taxon>
        <taxon>Vertebrata</taxon>
        <taxon>Euteleostomi</taxon>
        <taxon>Lepidosauria</taxon>
        <taxon>Squamata</taxon>
        <taxon>Bifurcata</taxon>
        <taxon>Unidentata</taxon>
        <taxon>Episquamata</taxon>
        <taxon>Toxicofera</taxon>
        <taxon>Serpentes</taxon>
        <taxon>Colubroidea</taxon>
        <taxon>Viperidae</taxon>
        <taxon>Crotalinae</taxon>
        <taxon>Crotalus</taxon>
    </lineage>
</organism>
<dbReference type="PROSITE" id="PS01209">
    <property type="entry name" value="LDLRA_1"/>
    <property type="match status" value="1"/>
</dbReference>
<evidence type="ECO:0000256" key="29">
    <source>
        <dbReference type="PROSITE-ProRule" id="PRU00196"/>
    </source>
</evidence>
<keyword evidence="20" id="KW-0442">Lipid degradation</keyword>
<feature type="disulfide bond" evidence="28">
    <location>
        <begin position="271"/>
        <end position="286"/>
    </location>
</feature>
<dbReference type="PANTHER" id="PTHR12824">
    <property type="entry name" value="GROUP XII SECRETORY PHOSPHOLIPASE A2 FAMILY MEMBER"/>
    <property type="match status" value="1"/>
</dbReference>
<dbReference type="GO" id="GO:0006915">
    <property type="term" value="P:apoptotic process"/>
    <property type="evidence" value="ECO:0007669"/>
    <property type="project" value="UniProtKB-KW"/>
</dbReference>
<dbReference type="SMART" id="SM00202">
    <property type="entry name" value="SR"/>
    <property type="match status" value="1"/>
</dbReference>
<dbReference type="GO" id="GO:0004252">
    <property type="term" value="F:serine-type endopeptidase activity"/>
    <property type="evidence" value="ECO:0007669"/>
    <property type="project" value="InterPro"/>
</dbReference>
<keyword evidence="24" id="KW-0325">Glycoprotein</keyword>
<dbReference type="PROSITE" id="PS50240">
    <property type="entry name" value="TRYPSIN_DOM"/>
    <property type="match status" value="1"/>
</dbReference>
<feature type="domain" description="Caspase family p10" evidence="33">
    <location>
        <begin position="1035"/>
        <end position="1105"/>
    </location>
</feature>
<dbReference type="GO" id="GO:0004623">
    <property type="term" value="F:phospholipase A2 activity"/>
    <property type="evidence" value="ECO:0007669"/>
    <property type="project" value="InterPro"/>
</dbReference>
<dbReference type="InterPro" id="IPR048719">
    <property type="entry name" value="CFAI_KAZAL"/>
</dbReference>
<evidence type="ECO:0000256" key="12">
    <source>
        <dbReference type="ARBA" id="ARBA00022723"/>
    </source>
</evidence>
<evidence type="ECO:0000256" key="5">
    <source>
        <dbReference type="ARBA" id="ARBA00009228"/>
    </source>
</evidence>
<evidence type="ECO:0000256" key="26">
    <source>
        <dbReference type="ARBA" id="ARBA00070731"/>
    </source>
</evidence>
<dbReference type="InterPro" id="IPR009003">
    <property type="entry name" value="Peptidase_S1_PA"/>
</dbReference>
<dbReference type="FunFam" id="3.40.50.1460:FF:000001">
    <property type="entry name" value="Caspase-3 preproprotein"/>
    <property type="match status" value="1"/>
</dbReference>
<keyword evidence="13 32" id="KW-0732">Signal</keyword>
<feature type="signal peptide" evidence="32">
    <location>
        <begin position="1"/>
        <end position="19"/>
    </location>
</feature>
<dbReference type="Gene3D" id="2.40.10.10">
    <property type="entry name" value="Trypsin-like serine proteases"/>
    <property type="match status" value="1"/>
</dbReference>
<evidence type="ECO:0000256" key="3">
    <source>
        <dbReference type="ARBA" id="ARBA00004613"/>
    </source>
</evidence>
<dbReference type="PRINTS" id="PR00376">
    <property type="entry name" value="IL1BCENZYME"/>
</dbReference>
<evidence type="ECO:0000256" key="30">
    <source>
        <dbReference type="RuleBase" id="RU003971"/>
    </source>
</evidence>
<evidence type="ECO:0000256" key="10">
    <source>
        <dbReference type="ARBA" id="ARBA00022670"/>
    </source>
</evidence>
<evidence type="ECO:0000256" key="13">
    <source>
        <dbReference type="ARBA" id="ARBA00022729"/>
    </source>
</evidence>
<dbReference type="Pfam" id="PF06951">
    <property type="entry name" value="PLA2G12"/>
    <property type="match status" value="1"/>
</dbReference>
<dbReference type="InterPro" id="IPR036055">
    <property type="entry name" value="LDL_receptor-like_sf"/>
</dbReference>
<keyword evidence="18" id="KW-0106">Calcium</keyword>
<evidence type="ECO:0000256" key="22">
    <source>
        <dbReference type="ARBA" id="ARBA00023145"/>
    </source>
</evidence>
<evidence type="ECO:0000256" key="15">
    <source>
        <dbReference type="ARBA" id="ARBA00022801"/>
    </source>
</evidence>
<dbReference type="GO" id="GO:0005737">
    <property type="term" value="C:cytoplasm"/>
    <property type="evidence" value="ECO:0007669"/>
    <property type="project" value="UniProtKB-SubCell"/>
</dbReference>
<evidence type="ECO:0000256" key="17">
    <source>
        <dbReference type="ARBA" id="ARBA00022825"/>
    </source>
</evidence>
<dbReference type="Pfam" id="PF00089">
    <property type="entry name" value="Trypsin"/>
    <property type="match status" value="1"/>
</dbReference>
<evidence type="ECO:0000313" key="38">
    <source>
        <dbReference type="Proteomes" id="UP001474421"/>
    </source>
</evidence>
<dbReference type="InterPro" id="IPR011600">
    <property type="entry name" value="Pept_C14_caspase"/>
</dbReference>
<dbReference type="CDD" id="cd00112">
    <property type="entry name" value="LDLa"/>
    <property type="match status" value="2"/>
</dbReference>
<dbReference type="PROSITE" id="PS00134">
    <property type="entry name" value="TRYPSIN_HIS"/>
    <property type="match status" value="1"/>
</dbReference>
<comment type="function">
    <text evidence="25">PA2 catalyzes the calcium-dependent hydrolysis of the 2-acyl groups in 3-sn-phosphoglycerides. Does not exhibit detectable activity toward sn-2-arachidonoyl- or linoleoyl-phosphatidylcholine or -phosphatidylethanolamine.</text>
</comment>
<dbReference type="GO" id="GO:0006644">
    <property type="term" value="P:phospholipid metabolic process"/>
    <property type="evidence" value="ECO:0007669"/>
    <property type="project" value="InterPro"/>
</dbReference>
<dbReference type="GO" id="GO:0016042">
    <property type="term" value="P:lipid catabolic process"/>
    <property type="evidence" value="ECO:0007669"/>
    <property type="project" value="UniProtKB-KW"/>
</dbReference>
<feature type="disulfide bond" evidence="28">
    <location>
        <begin position="234"/>
        <end position="249"/>
    </location>
</feature>
<evidence type="ECO:0000256" key="7">
    <source>
        <dbReference type="ARBA" id="ARBA00011245"/>
    </source>
</evidence>
<dbReference type="AlphaFoldDB" id="A0AAW1B9Q7"/>
<dbReference type="InterPro" id="IPR001190">
    <property type="entry name" value="SRCR"/>
</dbReference>
<dbReference type="GO" id="GO:0016020">
    <property type="term" value="C:membrane"/>
    <property type="evidence" value="ECO:0007669"/>
    <property type="project" value="InterPro"/>
</dbReference>
<dbReference type="InterPro" id="IPR033116">
    <property type="entry name" value="TRYPSIN_SER"/>
</dbReference>
<dbReference type="InterPro" id="IPR048722">
    <property type="entry name" value="CFAI_FIMAC_N"/>
</dbReference>
<feature type="chain" id="PRO_5043788515" description="Group XIIA secretory phospholipase A2" evidence="32">
    <location>
        <begin position="20"/>
        <end position="1112"/>
    </location>
</feature>
<gene>
    <name evidence="37" type="ORF">NXF25_013754</name>
</gene>
<evidence type="ECO:0000256" key="4">
    <source>
        <dbReference type="ARBA" id="ARBA00007056"/>
    </source>
</evidence>
<dbReference type="InterPro" id="IPR029030">
    <property type="entry name" value="Caspase-like_dom_sf"/>
</dbReference>
<feature type="disulfide bond" evidence="28">
    <location>
        <begin position="259"/>
        <end position="277"/>
    </location>
</feature>
<name>A0AAW1B9Q7_CROAD</name>
<evidence type="ECO:0000256" key="16">
    <source>
        <dbReference type="ARBA" id="ARBA00022807"/>
    </source>
</evidence>
<dbReference type="SMART" id="SM00192">
    <property type="entry name" value="LDLa"/>
    <property type="match status" value="2"/>
</dbReference>
<evidence type="ECO:0000256" key="31">
    <source>
        <dbReference type="RuleBase" id="RU363034"/>
    </source>
</evidence>
<evidence type="ECO:0000256" key="20">
    <source>
        <dbReference type="ARBA" id="ARBA00022963"/>
    </source>
</evidence>
<comment type="similarity">
    <text evidence="6 30">Belongs to the peptidase C14A family.</text>
</comment>
<dbReference type="CDD" id="cd00032">
    <property type="entry name" value="CASc"/>
    <property type="match status" value="1"/>
</dbReference>
<feature type="disulfide bond" evidence="28">
    <location>
        <begin position="252"/>
        <end position="264"/>
    </location>
</feature>
<dbReference type="InterPro" id="IPR018114">
    <property type="entry name" value="TRYPSIN_HIS"/>
</dbReference>
<dbReference type="SMART" id="SM00115">
    <property type="entry name" value="CASc"/>
    <property type="match status" value="1"/>
</dbReference>
<dbReference type="InterPro" id="IPR033139">
    <property type="entry name" value="Caspase_cys_AS"/>
</dbReference>
<keyword evidence="15 31" id="KW-0378">Hydrolase</keyword>
<accession>A0AAW1B9Q7</accession>
<dbReference type="PROSITE" id="PS00135">
    <property type="entry name" value="TRYPSIN_SER"/>
    <property type="match status" value="1"/>
</dbReference>
<evidence type="ECO:0000256" key="6">
    <source>
        <dbReference type="ARBA" id="ARBA00010134"/>
    </source>
</evidence>
<keyword evidence="14" id="KW-0677">Repeat</keyword>
<reference evidence="37 38" key="1">
    <citation type="journal article" date="2024" name="Proc. Natl. Acad. Sci. U.S.A.">
        <title>The genetic regulatory architecture and epigenomic basis for age-related changes in rattlesnake venom.</title>
        <authorList>
            <person name="Hogan M.P."/>
            <person name="Holding M.L."/>
            <person name="Nystrom G.S."/>
            <person name="Colston T.J."/>
            <person name="Bartlett D.A."/>
            <person name="Mason A.J."/>
            <person name="Ellsworth S.A."/>
            <person name="Rautsaw R.M."/>
            <person name="Lawrence K.C."/>
            <person name="Strickland J.L."/>
            <person name="He B."/>
            <person name="Fraser P."/>
            <person name="Margres M.J."/>
            <person name="Gilbert D.M."/>
            <person name="Gibbs H.L."/>
            <person name="Parkinson C.L."/>
            <person name="Rokyta D.R."/>
        </authorList>
    </citation>
    <scope>NUCLEOTIDE SEQUENCE [LARGE SCALE GENOMIC DNA]</scope>
    <source>
        <strain evidence="37">DRR0105</strain>
    </source>
</reference>
<feature type="disulfide bond" evidence="28">
    <location>
        <begin position="222"/>
        <end position="240"/>
    </location>
</feature>
<dbReference type="GO" id="GO:0050482">
    <property type="term" value="P:arachidonate secretion"/>
    <property type="evidence" value="ECO:0007669"/>
    <property type="project" value="InterPro"/>
</dbReference>
<dbReference type="InterPro" id="IPR036772">
    <property type="entry name" value="SRCR-like_dom_sf"/>
</dbReference>
<evidence type="ECO:0000256" key="21">
    <source>
        <dbReference type="ARBA" id="ARBA00023098"/>
    </source>
</evidence>
<comment type="cofactor">
    <cofactor evidence="1">
        <name>Ca(2+)</name>
        <dbReference type="ChEBI" id="CHEBI:29108"/>
    </cofactor>
</comment>
<dbReference type="SMART" id="SM00020">
    <property type="entry name" value="Tryp_SPc"/>
    <property type="match status" value="1"/>
</dbReference>
<dbReference type="PROSITE" id="PS50208">
    <property type="entry name" value="CASPASE_P20"/>
    <property type="match status" value="1"/>
</dbReference>